<sequence>MRFPQILVLLACICAPFFSCRETLGKKEGFPHQEKNIPSTEEYQKAKPTQKKGHPIPGGHLPDSMMKKQQKSKDIDTLKPKVA</sequence>
<feature type="region of interest" description="Disordered" evidence="1">
    <location>
        <begin position="28"/>
        <end position="83"/>
    </location>
</feature>
<evidence type="ECO:0000313" key="2">
    <source>
        <dbReference type="EMBL" id="MBD0850057.1"/>
    </source>
</evidence>
<accession>A0ABR7V8X4</accession>
<evidence type="ECO:0000256" key="1">
    <source>
        <dbReference type="SAM" id="MobiDB-lite"/>
    </source>
</evidence>
<comment type="caution">
    <text evidence="2">The sequence shown here is derived from an EMBL/GenBank/DDBJ whole genome shotgun (WGS) entry which is preliminary data.</text>
</comment>
<proteinExistence type="predicted"/>
<reference evidence="2 3" key="1">
    <citation type="submission" date="2020-05" db="EMBL/GenBank/DDBJ databases">
        <title>The draft genome sequence of Maribacter arenosus CAU 1321.</title>
        <authorList>
            <person name="Mu L."/>
        </authorList>
    </citation>
    <scope>NUCLEOTIDE SEQUENCE [LARGE SCALE GENOMIC DNA]</scope>
    <source>
        <strain evidence="2 3">CAU 1321</strain>
    </source>
</reference>
<feature type="compositionally biased region" description="Basic and acidic residues" evidence="1">
    <location>
        <begin position="71"/>
        <end position="83"/>
    </location>
</feature>
<evidence type="ECO:0008006" key="4">
    <source>
        <dbReference type="Google" id="ProtNLM"/>
    </source>
</evidence>
<dbReference type="EMBL" id="JABTCG010000002">
    <property type="protein sequence ID" value="MBD0850057.1"/>
    <property type="molecule type" value="Genomic_DNA"/>
</dbReference>
<dbReference type="RefSeq" id="WP_188313202.1">
    <property type="nucleotide sequence ID" value="NZ_JABTCG010000002.1"/>
</dbReference>
<gene>
    <name evidence="2" type="ORF">HPE63_05195</name>
</gene>
<evidence type="ECO:0000313" key="3">
    <source>
        <dbReference type="Proteomes" id="UP000598350"/>
    </source>
</evidence>
<keyword evidence="3" id="KW-1185">Reference proteome</keyword>
<organism evidence="2 3">
    <name type="scientific">Maribacter arenosus</name>
    <dbReference type="NCBI Taxonomy" id="1854708"/>
    <lineage>
        <taxon>Bacteria</taxon>
        <taxon>Pseudomonadati</taxon>
        <taxon>Bacteroidota</taxon>
        <taxon>Flavobacteriia</taxon>
        <taxon>Flavobacteriales</taxon>
        <taxon>Flavobacteriaceae</taxon>
        <taxon>Maribacter</taxon>
    </lineage>
</organism>
<name>A0ABR7V8X4_9FLAO</name>
<protein>
    <recommendedName>
        <fullName evidence="4">Lipoprotein</fullName>
    </recommendedName>
</protein>
<dbReference type="Proteomes" id="UP000598350">
    <property type="component" value="Unassembled WGS sequence"/>
</dbReference>